<evidence type="ECO:0000256" key="2">
    <source>
        <dbReference type="ARBA" id="ARBA00022692"/>
    </source>
</evidence>
<comment type="subcellular location">
    <subcellularLocation>
        <location evidence="1">Membrane</location>
    </subcellularLocation>
</comment>
<name>A0A0G4H345_VITBC</name>
<dbReference type="GO" id="GO:0005254">
    <property type="term" value="F:chloride channel activity"/>
    <property type="evidence" value="ECO:0007669"/>
    <property type="project" value="InterPro"/>
</dbReference>
<keyword evidence="8" id="KW-1185">Reference proteome</keyword>
<evidence type="ECO:0000256" key="5">
    <source>
        <dbReference type="ARBA" id="ARBA00034769"/>
    </source>
</evidence>
<feature type="transmembrane region" description="Helical" evidence="6">
    <location>
        <begin position="48"/>
        <end position="68"/>
    </location>
</feature>
<proteinExistence type="inferred from homology"/>
<keyword evidence="4 6" id="KW-0472">Membrane</keyword>
<dbReference type="VEuPathDB" id="CryptoDB:Vbra_19477"/>
<evidence type="ECO:0000256" key="4">
    <source>
        <dbReference type="ARBA" id="ARBA00023136"/>
    </source>
</evidence>
<dbReference type="OMA" id="WNIRTEG"/>
<dbReference type="Pfam" id="PF01062">
    <property type="entry name" value="Bestrophin"/>
    <property type="match status" value="1"/>
</dbReference>
<dbReference type="OrthoDB" id="409799at2759"/>
<dbReference type="GO" id="GO:0016020">
    <property type="term" value="C:membrane"/>
    <property type="evidence" value="ECO:0007669"/>
    <property type="project" value="UniProtKB-SubCell"/>
</dbReference>
<evidence type="ECO:0000256" key="6">
    <source>
        <dbReference type="SAM" id="Phobius"/>
    </source>
</evidence>
<dbReference type="AlphaFoldDB" id="A0A0G4H345"/>
<accession>A0A0G4H345</accession>
<gene>
    <name evidence="7" type="ORF">Vbra_19477</name>
</gene>
<dbReference type="STRING" id="1169540.A0A0G4H345"/>
<evidence type="ECO:0000313" key="8">
    <source>
        <dbReference type="Proteomes" id="UP000041254"/>
    </source>
</evidence>
<dbReference type="EMBL" id="CDMY01000964">
    <property type="protein sequence ID" value="CEM38007.1"/>
    <property type="molecule type" value="Genomic_DNA"/>
</dbReference>
<comment type="similarity">
    <text evidence="5">Belongs to the anion channel-forming bestrophin (TC 1.A.46) family. Calcium-sensitive chloride channel subfamily.</text>
</comment>
<feature type="transmembrane region" description="Helical" evidence="6">
    <location>
        <begin position="215"/>
        <end position="236"/>
    </location>
</feature>
<reference evidence="7 8" key="1">
    <citation type="submission" date="2014-11" db="EMBL/GenBank/DDBJ databases">
        <authorList>
            <person name="Zhu J."/>
            <person name="Qi W."/>
            <person name="Song R."/>
        </authorList>
    </citation>
    <scope>NUCLEOTIDE SEQUENCE [LARGE SCALE GENOMIC DNA]</scope>
</reference>
<dbReference type="InterPro" id="IPR021134">
    <property type="entry name" value="Bestrophin-like"/>
</dbReference>
<dbReference type="Proteomes" id="UP000041254">
    <property type="component" value="Unassembled WGS sequence"/>
</dbReference>
<sequence length="331" mass="37185">MCACGVLWVGIEAALYYAIVFFVVTMYLSVAGDKNEGLEDKSNAVKSVATFLCTMSAFIVGLFTNFNISRWWNIRTEGIGQIWGATCQLSFLLNTYVKSYGGGVAEQDKRLIHNVVRYGRASLACIFSSRSEGRFDDLVDRRLLTAKEHDILREEVEYRVPCCIWAWVTAIIAHFDQQKKLPGPPIVNTLYATAARGRDGAAVILRAITCPLPLAYVHMISTIVKINNILIAIAFGFKITLNMHTRRLHWVLMVINLGVVFVIPFVYNGILAISQELSDPFGDDFNDFPGRYYDATIHKECQACKVVVEKFSEVFEEDTQPEEFPALVKAK</sequence>
<evidence type="ECO:0000256" key="1">
    <source>
        <dbReference type="ARBA" id="ARBA00004370"/>
    </source>
</evidence>
<evidence type="ECO:0008006" key="9">
    <source>
        <dbReference type="Google" id="ProtNLM"/>
    </source>
</evidence>
<evidence type="ECO:0000313" key="7">
    <source>
        <dbReference type="EMBL" id="CEM38007.1"/>
    </source>
</evidence>
<organism evidence="7 8">
    <name type="scientific">Vitrella brassicaformis (strain CCMP3155)</name>
    <dbReference type="NCBI Taxonomy" id="1169540"/>
    <lineage>
        <taxon>Eukaryota</taxon>
        <taxon>Sar</taxon>
        <taxon>Alveolata</taxon>
        <taxon>Colpodellida</taxon>
        <taxon>Vitrellaceae</taxon>
        <taxon>Vitrella</taxon>
    </lineage>
</organism>
<dbReference type="PANTHER" id="PTHR10736:SF0">
    <property type="entry name" value="BESTROPHIN HOMOLOG"/>
    <property type="match status" value="1"/>
</dbReference>
<protein>
    <recommendedName>
        <fullName evidence="9">Bestrophin homolog</fullName>
    </recommendedName>
</protein>
<feature type="transmembrane region" description="Helical" evidence="6">
    <location>
        <begin position="7"/>
        <end position="28"/>
    </location>
</feature>
<dbReference type="InParanoid" id="A0A0G4H345"/>
<keyword evidence="3 6" id="KW-1133">Transmembrane helix</keyword>
<dbReference type="PhylomeDB" id="A0A0G4H345"/>
<dbReference type="PANTHER" id="PTHR10736">
    <property type="entry name" value="BESTROPHIN"/>
    <property type="match status" value="1"/>
</dbReference>
<feature type="transmembrane region" description="Helical" evidence="6">
    <location>
        <begin position="248"/>
        <end position="267"/>
    </location>
</feature>
<evidence type="ECO:0000256" key="3">
    <source>
        <dbReference type="ARBA" id="ARBA00022989"/>
    </source>
</evidence>
<keyword evidence="2 6" id="KW-0812">Transmembrane</keyword>
<dbReference type="InterPro" id="IPR000615">
    <property type="entry name" value="Bestrophin"/>
</dbReference>